<dbReference type="Gene3D" id="3.40.1520.20">
    <property type="match status" value="4"/>
</dbReference>
<dbReference type="PROSITE" id="PS51123">
    <property type="entry name" value="OMPA_2"/>
    <property type="match status" value="1"/>
</dbReference>
<dbReference type="GO" id="GO:0009279">
    <property type="term" value="C:cell outer membrane"/>
    <property type="evidence" value="ECO:0007669"/>
    <property type="project" value="UniProtKB-SubCell"/>
</dbReference>
<gene>
    <name evidence="7" type="ORF">CSC94_06560</name>
</gene>
<dbReference type="CDD" id="cd07185">
    <property type="entry name" value="OmpA_C-like"/>
    <property type="match status" value="1"/>
</dbReference>
<dbReference type="InterPro" id="IPR050330">
    <property type="entry name" value="Bact_OuterMem_StrucFunc"/>
</dbReference>
<evidence type="ECO:0000313" key="8">
    <source>
        <dbReference type="Proteomes" id="UP000221168"/>
    </source>
</evidence>
<dbReference type="Pfam" id="PF00691">
    <property type="entry name" value="OmpA"/>
    <property type="match status" value="1"/>
</dbReference>
<name>A0A2G1QS27_9HYPH</name>
<feature type="domain" description="OmpA-like" evidence="6">
    <location>
        <begin position="471"/>
        <end position="588"/>
    </location>
</feature>
<comment type="caution">
    <text evidence="7">The sequence shown here is derived from an EMBL/GenBank/DDBJ whole genome shotgun (WGS) entry which is preliminary data.</text>
</comment>
<evidence type="ECO:0000256" key="2">
    <source>
        <dbReference type="ARBA" id="ARBA00023136"/>
    </source>
</evidence>
<dbReference type="PANTHER" id="PTHR30329">
    <property type="entry name" value="STATOR ELEMENT OF FLAGELLAR MOTOR COMPLEX"/>
    <property type="match status" value="1"/>
</dbReference>
<evidence type="ECO:0000256" key="4">
    <source>
        <dbReference type="PROSITE-ProRule" id="PRU00473"/>
    </source>
</evidence>
<keyword evidence="3" id="KW-0998">Cell outer membrane</keyword>
<sequence>MTMFDWKRWVWPAILSTVLLTVLAVWVRVSPVESDLAAKVAHALGKDHWATVRYNARDVVLSGVAPDEEARAETLRQVASAYGVRTVVDETTLADLADPYRFSATKNADGITLSGHFPQRAAHLAVVDAAAAQFPGLKITDAMTLARGAPESYTAQAEFAMEKLAELAHGEAVAQAGSFSLKGTAADIDAYEALVGLGATVLPAGLTAGVIAVEPAPVEGDYVLSAMKDGDAVLLEGFAPTPAARDAMVATMSGQAPGAQVDNRLRIGAGAPQAFPAFAGQALQALAQLRRGRMVLTGSSLQFSGLAADEATKARAEAALKAAPDGLEIASSEIVLPEPPWSWQATTDGNGLALSGAVPDEAAGQRLAARAARMVGPGNVRDAQKPGKGAPDGFEAAAVAAMQALVRMAAGEVAFSSGAVTLKGEARSMTEPDALAASLRAALPEGLSLASSVEPAPAAAAGPLQAEACQQGFDAILGGNRIYFDTGSASLDADSLGMIDRLAGVAIRCTTSAIEVAGHTDSDGDDQQNMALSEARAGAVVEALVRAGVPASRMTAVGYGETAPVAPDDTPENKARNRRIEFRVTGQQEE</sequence>
<dbReference type="InterPro" id="IPR007055">
    <property type="entry name" value="BON_dom"/>
</dbReference>
<protein>
    <recommendedName>
        <fullName evidence="6">OmpA-like domain-containing protein</fullName>
    </recommendedName>
</protein>
<dbReference type="PRINTS" id="PR01021">
    <property type="entry name" value="OMPADOMAIN"/>
</dbReference>
<dbReference type="InterPro" id="IPR036737">
    <property type="entry name" value="OmpA-like_sf"/>
</dbReference>
<reference evidence="7 8" key="1">
    <citation type="submission" date="2017-10" db="EMBL/GenBank/DDBJ databases">
        <title>Sedimentibacterium mangrovi gen. nov., sp. nov., a novel member of family Phyllobacteriacea isolated from mangrove sediment.</title>
        <authorList>
            <person name="Liao H."/>
            <person name="Tian Y."/>
        </authorList>
    </citation>
    <scope>NUCLEOTIDE SEQUENCE [LARGE SCALE GENOMIC DNA]</scope>
    <source>
        <strain evidence="7 8">X9-2-2</strain>
    </source>
</reference>
<evidence type="ECO:0000259" key="6">
    <source>
        <dbReference type="PROSITE" id="PS51123"/>
    </source>
</evidence>
<evidence type="ECO:0000256" key="5">
    <source>
        <dbReference type="SAM" id="MobiDB-lite"/>
    </source>
</evidence>
<organism evidence="7 8">
    <name type="scientific">Zhengella mangrovi</name>
    <dbReference type="NCBI Taxonomy" id="1982044"/>
    <lineage>
        <taxon>Bacteria</taxon>
        <taxon>Pseudomonadati</taxon>
        <taxon>Pseudomonadota</taxon>
        <taxon>Alphaproteobacteria</taxon>
        <taxon>Hyphomicrobiales</taxon>
        <taxon>Notoacmeibacteraceae</taxon>
        <taxon>Zhengella</taxon>
    </lineage>
</organism>
<comment type="subcellular location">
    <subcellularLocation>
        <location evidence="1">Cell outer membrane</location>
    </subcellularLocation>
</comment>
<dbReference type="InterPro" id="IPR006665">
    <property type="entry name" value="OmpA-like"/>
</dbReference>
<evidence type="ECO:0000313" key="7">
    <source>
        <dbReference type="EMBL" id="PHP68305.1"/>
    </source>
</evidence>
<dbReference type="PANTHER" id="PTHR30329:SF21">
    <property type="entry name" value="LIPOPROTEIN YIAD-RELATED"/>
    <property type="match status" value="1"/>
</dbReference>
<evidence type="ECO:0000256" key="1">
    <source>
        <dbReference type="ARBA" id="ARBA00004442"/>
    </source>
</evidence>
<dbReference type="EMBL" id="PDVP01000002">
    <property type="protein sequence ID" value="PHP68305.1"/>
    <property type="molecule type" value="Genomic_DNA"/>
</dbReference>
<dbReference type="InterPro" id="IPR006664">
    <property type="entry name" value="OMP_bac"/>
</dbReference>
<accession>A0A2G1QS27</accession>
<feature type="compositionally biased region" description="Basic and acidic residues" evidence="5">
    <location>
        <begin position="571"/>
        <end position="582"/>
    </location>
</feature>
<evidence type="ECO:0000256" key="3">
    <source>
        <dbReference type="ARBA" id="ARBA00023237"/>
    </source>
</evidence>
<keyword evidence="2 4" id="KW-0472">Membrane</keyword>
<dbReference type="SUPFAM" id="SSF103088">
    <property type="entry name" value="OmpA-like"/>
    <property type="match status" value="1"/>
</dbReference>
<proteinExistence type="predicted"/>
<feature type="region of interest" description="Disordered" evidence="5">
    <location>
        <begin position="560"/>
        <end position="590"/>
    </location>
</feature>
<dbReference type="Gene3D" id="3.30.1330.60">
    <property type="entry name" value="OmpA-like domain"/>
    <property type="match status" value="1"/>
</dbReference>
<dbReference type="Proteomes" id="UP000221168">
    <property type="component" value="Unassembled WGS sequence"/>
</dbReference>
<dbReference type="Pfam" id="PF04972">
    <property type="entry name" value="BON"/>
    <property type="match status" value="1"/>
</dbReference>
<dbReference type="AlphaFoldDB" id="A0A2G1QS27"/>
<keyword evidence="8" id="KW-1185">Reference proteome</keyword>